<dbReference type="InterPro" id="IPR039422">
    <property type="entry name" value="MarR/SlyA-like"/>
</dbReference>
<dbReference type="EMBL" id="JBHSIY010000002">
    <property type="protein sequence ID" value="MFC4865336.1"/>
    <property type="molecule type" value="Genomic_DNA"/>
</dbReference>
<dbReference type="PROSITE" id="PS50995">
    <property type="entry name" value="HTH_MARR_2"/>
    <property type="match status" value="1"/>
</dbReference>
<proteinExistence type="predicted"/>
<protein>
    <submittedName>
        <fullName evidence="3">MarR family winged helix-turn-helix transcriptional regulator</fullName>
    </submittedName>
</protein>
<dbReference type="InterPro" id="IPR011991">
    <property type="entry name" value="ArsR-like_HTH"/>
</dbReference>
<comment type="caution">
    <text evidence="3">The sequence shown here is derived from an EMBL/GenBank/DDBJ whole genome shotgun (WGS) entry which is preliminary data.</text>
</comment>
<dbReference type="CDD" id="cd00090">
    <property type="entry name" value="HTH_ARSR"/>
    <property type="match status" value="1"/>
</dbReference>
<dbReference type="SMART" id="SM00347">
    <property type="entry name" value="HTH_MARR"/>
    <property type="match status" value="1"/>
</dbReference>
<dbReference type="InterPro" id="IPR000835">
    <property type="entry name" value="HTH_MarR-typ"/>
</dbReference>
<dbReference type="PANTHER" id="PTHR33164:SF106">
    <property type="entry name" value="TRANSCRIPTIONAL REGULATORY PROTEIN"/>
    <property type="match status" value="1"/>
</dbReference>
<evidence type="ECO:0000313" key="3">
    <source>
        <dbReference type="EMBL" id="MFC4865336.1"/>
    </source>
</evidence>
<dbReference type="RefSeq" id="WP_344144272.1">
    <property type="nucleotide sequence ID" value="NZ_BAAAQI010000009.1"/>
</dbReference>
<evidence type="ECO:0000313" key="4">
    <source>
        <dbReference type="Proteomes" id="UP001595858"/>
    </source>
</evidence>
<dbReference type="Proteomes" id="UP001595858">
    <property type="component" value="Unassembled WGS sequence"/>
</dbReference>
<sequence length="173" mass="19037">MSSESDVKNRWELSEDESRRLRRFVTATLLNGQVTAEAAGLHPVDLYVLNLLDVDGSATAGELAKRTALTTGAVTKLVDRLNRVGLVERAEDPRDRRRVVLRIVGDATADALGGGSAPLFAPIAQRMDDLISSFTDEQRAVLAQFFDLATEQLQCATEEVQEARRESRRGKRA</sequence>
<organism evidence="3 4">
    <name type="scientific">Streptomonospora arabica</name>
    <dbReference type="NCBI Taxonomy" id="412417"/>
    <lineage>
        <taxon>Bacteria</taxon>
        <taxon>Bacillati</taxon>
        <taxon>Actinomycetota</taxon>
        <taxon>Actinomycetes</taxon>
        <taxon>Streptosporangiales</taxon>
        <taxon>Nocardiopsidaceae</taxon>
        <taxon>Streptomonospora</taxon>
    </lineage>
</organism>
<evidence type="ECO:0000259" key="2">
    <source>
        <dbReference type="PROSITE" id="PS50995"/>
    </source>
</evidence>
<dbReference type="PANTHER" id="PTHR33164">
    <property type="entry name" value="TRANSCRIPTIONAL REGULATOR, MARR FAMILY"/>
    <property type="match status" value="1"/>
</dbReference>
<reference evidence="4" key="1">
    <citation type="journal article" date="2019" name="Int. J. Syst. Evol. Microbiol.">
        <title>The Global Catalogue of Microorganisms (GCM) 10K type strain sequencing project: providing services to taxonomists for standard genome sequencing and annotation.</title>
        <authorList>
            <consortium name="The Broad Institute Genomics Platform"/>
            <consortium name="The Broad Institute Genome Sequencing Center for Infectious Disease"/>
            <person name="Wu L."/>
            <person name="Ma J."/>
        </authorList>
    </citation>
    <scope>NUCLEOTIDE SEQUENCE [LARGE SCALE GENOMIC DNA]</scope>
    <source>
        <strain evidence="4">CGMCC 4.7304</strain>
    </source>
</reference>
<dbReference type="InterPro" id="IPR036388">
    <property type="entry name" value="WH-like_DNA-bd_sf"/>
</dbReference>
<keyword evidence="4" id="KW-1185">Reference proteome</keyword>
<feature type="domain" description="HTH marR-type" evidence="2">
    <location>
        <begin position="14"/>
        <end position="151"/>
    </location>
</feature>
<keyword evidence="1" id="KW-0175">Coiled coil</keyword>
<name>A0ABV9SHE9_9ACTN</name>
<dbReference type="Pfam" id="PF12802">
    <property type="entry name" value="MarR_2"/>
    <property type="match status" value="1"/>
</dbReference>
<evidence type="ECO:0000256" key="1">
    <source>
        <dbReference type="SAM" id="Coils"/>
    </source>
</evidence>
<dbReference type="Gene3D" id="1.10.10.10">
    <property type="entry name" value="Winged helix-like DNA-binding domain superfamily/Winged helix DNA-binding domain"/>
    <property type="match status" value="1"/>
</dbReference>
<dbReference type="SUPFAM" id="SSF46785">
    <property type="entry name" value="Winged helix' DNA-binding domain"/>
    <property type="match status" value="1"/>
</dbReference>
<dbReference type="InterPro" id="IPR036390">
    <property type="entry name" value="WH_DNA-bd_sf"/>
</dbReference>
<accession>A0ABV9SHE9</accession>
<gene>
    <name evidence="3" type="ORF">ACFPCZ_01710</name>
</gene>
<feature type="coiled-coil region" evidence="1">
    <location>
        <begin position="146"/>
        <end position="173"/>
    </location>
</feature>